<proteinExistence type="predicted"/>
<dbReference type="Gene3D" id="3.40.630.30">
    <property type="match status" value="1"/>
</dbReference>
<evidence type="ECO:0000313" key="3">
    <source>
        <dbReference type="Proteomes" id="UP000663193"/>
    </source>
</evidence>
<evidence type="ECO:0000313" key="2">
    <source>
        <dbReference type="EMBL" id="QRD00455.1"/>
    </source>
</evidence>
<organism evidence="2 3">
    <name type="scientific">Phaeosphaeria nodorum (strain SN15 / ATCC MYA-4574 / FGSC 10173)</name>
    <name type="common">Glume blotch fungus</name>
    <name type="synonym">Parastagonospora nodorum</name>
    <dbReference type="NCBI Taxonomy" id="321614"/>
    <lineage>
        <taxon>Eukaryota</taxon>
        <taxon>Fungi</taxon>
        <taxon>Dikarya</taxon>
        <taxon>Ascomycota</taxon>
        <taxon>Pezizomycotina</taxon>
        <taxon>Dothideomycetes</taxon>
        <taxon>Pleosporomycetidae</taxon>
        <taxon>Pleosporales</taxon>
        <taxon>Pleosporineae</taxon>
        <taxon>Phaeosphaeriaceae</taxon>
        <taxon>Parastagonospora</taxon>
    </lineage>
</organism>
<feature type="domain" description="LYC1 C-terminal" evidence="1">
    <location>
        <begin position="176"/>
        <end position="398"/>
    </location>
</feature>
<keyword evidence="3" id="KW-1185">Reference proteome</keyword>
<dbReference type="AlphaFoldDB" id="A0A7U2I3I5"/>
<dbReference type="EMBL" id="CP069033">
    <property type="protein sequence ID" value="QRD00455.1"/>
    <property type="molecule type" value="Genomic_DNA"/>
</dbReference>
<dbReference type="VEuPathDB" id="FungiDB:JI435_090200"/>
<evidence type="ECO:0000259" key="1">
    <source>
        <dbReference type="Pfam" id="PF22998"/>
    </source>
</evidence>
<dbReference type="InterPro" id="IPR016181">
    <property type="entry name" value="Acyl_CoA_acyltransferase"/>
</dbReference>
<dbReference type="OMA" id="ASVYCEP"/>
<dbReference type="RefSeq" id="XP_001799323.1">
    <property type="nucleotide sequence ID" value="XM_001799271.1"/>
</dbReference>
<accession>A0A7U2I3I5</accession>
<dbReference type="InterPro" id="IPR055100">
    <property type="entry name" value="GNAT_LYC1-like"/>
</dbReference>
<dbReference type="OrthoDB" id="2020070at2759"/>
<dbReference type="Pfam" id="PF22998">
    <property type="entry name" value="GNAT_LYC1-like"/>
    <property type="match status" value="1"/>
</dbReference>
<dbReference type="KEGG" id="pno:SNOG_09020"/>
<name>A0A7U2I3I5_PHANO</name>
<dbReference type="PANTHER" id="PTHR34815">
    <property type="entry name" value="LYSINE ACETYLTRANSFERASE"/>
    <property type="match status" value="1"/>
</dbReference>
<dbReference type="PANTHER" id="PTHR34815:SF2">
    <property type="entry name" value="N-ACETYLTRANSFERASE DOMAIN-CONTAINING PROTEIN"/>
    <property type="match status" value="1"/>
</dbReference>
<gene>
    <name evidence="2" type="ORF">JI435_090200</name>
</gene>
<dbReference type="Proteomes" id="UP000663193">
    <property type="component" value="Chromosome 11"/>
</dbReference>
<dbReference type="SUPFAM" id="SSF55729">
    <property type="entry name" value="Acyl-CoA N-acyltransferases (Nat)"/>
    <property type="match status" value="1"/>
</dbReference>
<protein>
    <recommendedName>
        <fullName evidence="1">LYC1 C-terminal domain-containing protein</fullName>
    </recommendedName>
</protein>
<dbReference type="InterPro" id="IPR053013">
    <property type="entry name" value="LAT"/>
</dbReference>
<reference evidence="3" key="1">
    <citation type="journal article" date="2021" name="BMC Genomics">
        <title>Chromosome-level genome assembly and manually-curated proteome of model necrotroph Parastagonospora nodorum Sn15 reveals a genome-wide trove of candidate effector homologs, and redundancy of virulence-related functions within an accessory chromosome.</title>
        <authorList>
            <person name="Bertazzoni S."/>
            <person name="Jones D.A.B."/>
            <person name="Phan H.T."/>
            <person name="Tan K.-C."/>
            <person name="Hane J.K."/>
        </authorList>
    </citation>
    <scope>NUCLEOTIDE SEQUENCE [LARGE SCALE GENOMIC DNA]</scope>
    <source>
        <strain evidence="3">SN15 / ATCC MYA-4574 / FGSC 10173)</strain>
    </source>
</reference>
<sequence length="398" mass="44808">MDQTVNLEMAEDAHSAHLCLAHPTQEELISIWNHTAASWIDSLSISAYLEESQHMATAPLARDGGMTNWILVDGRLPPGKRAILSSCESFRKRALTSDQDGNVTATIIHGIASVFCFPEHRGRSYTKRLMQELAKELPKWQIDDTSCIGSILYSDIGKEYYAKLGWKPNESNTQIVLPALKSDGSNNVTKLVEADLPTLCAKDEAQLRKSMAIPTKDATKRVSIISDVDHMGWHFAKEEIACRHIFDTVPETKGALAGPPGNQTWVTWQHRYYKHPDLEATNNVLYILRLVVEADETASRLPSHAEKMPGRDLYEQQKSQLKAVLHAAQNEAFEWKLDSVHIWDPTPLVQRMLKEMDIPYNTAERTVESVASGMWYDGNDGISTSPPLWLNNEHYAWC</sequence>